<comment type="caution">
    <text evidence="2">The sequence shown here is derived from an EMBL/GenBank/DDBJ whole genome shotgun (WGS) entry which is preliminary data.</text>
</comment>
<sequence length="309" mass="33974">MTGIEELRSRLLTTDDLIARGVSAQALSRAVSTGAMVRLRPGFYVDAAARELGRDDRHLLMVLATDRCLTAPVFTHWSAALALGLPAWGLPLRQVSVSRNGHAQRSRNTRLTRHDVSPLDADEIVTIGGLQVTSPDRTVVDIGRSCGRDAGVSAADAAAYGELATADSLHVALDRAAGRSGIKKARAAMELMDGRSESVAETLSRLTFSDHGLPRPATQENIIDTHGNRVARVDFLWREHGVIGECDGFGKYFDGNDLREVRRRLAREKDRDAELVALGYRVIHWRWADLERPWMLAERIRRVLLAAAA</sequence>
<dbReference type="Proteomes" id="UP000218810">
    <property type="component" value="Unassembled WGS sequence"/>
</dbReference>
<evidence type="ECO:0000259" key="1">
    <source>
        <dbReference type="Pfam" id="PF13338"/>
    </source>
</evidence>
<dbReference type="RefSeq" id="WP_095717307.1">
    <property type="nucleotide sequence ID" value="NZ_NTGA01000005.1"/>
</dbReference>
<dbReference type="AlphaFoldDB" id="A0A2A2WTJ2"/>
<proteinExistence type="predicted"/>
<keyword evidence="3" id="KW-1185">Reference proteome</keyword>
<organism evidence="2 3">
    <name type="scientific">Dietzia natronolimnaea</name>
    <dbReference type="NCBI Taxonomy" id="161920"/>
    <lineage>
        <taxon>Bacteria</taxon>
        <taxon>Bacillati</taxon>
        <taxon>Actinomycetota</taxon>
        <taxon>Actinomycetes</taxon>
        <taxon>Mycobacteriales</taxon>
        <taxon>Dietziaceae</taxon>
        <taxon>Dietzia</taxon>
    </lineage>
</organism>
<gene>
    <name evidence="2" type="ORF">CEY15_03405</name>
</gene>
<evidence type="ECO:0000313" key="3">
    <source>
        <dbReference type="Proteomes" id="UP000218810"/>
    </source>
</evidence>
<dbReference type="EMBL" id="NTGA01000005">
    <property type="protein sequence ID" value="PAY24506.1"/>
    <property type="molecule type" value="Genomic_DNA"/>
</dbReference>
<dbReference type="OrthoDB" id="5517693at2"/>
<reference evidence="3" key="1">
    <citation type="submission" date="2017-09" db="EMBL/GenBank/DDBJ databases">
        <authorList>
            <person name="Zhang Y."/>
            <person name="Huang X."/>
            <person name="Liu J."/>
            <person name="Lu L."/>
            <person name="Peng K."/>
        </authorList>
    </citation>
    <scope>NUCLEOTIDE SEQUENCE [LARGE SCALE GENOMIC DNA]</scope>
    <source>
        <strain evidence="3">S-XJ-1</strain>
    </source>
</reference>
<feature type="domain" description="AbiEi antitoxin N-terminal" evidence="1">
    <location>
        <begin position="8"/>
        <end position="45"/>
    </location>
</feature>
<dbReference type="InterPro" id="IPR025159">
    <property type="entry name" value="AbiEi_N"/>
</dbReference>
<protein>
    <recommendedName>
        <fullName evidence="1">AbiEi antitoxin N-terminal domain-containing protein</fullName>
    </recommendedName>
</protein>
<name>A0A2A2WTJ2_9ACTN</name>
<evidence type="ECO:0000313" key="2">
    <source>
        <dbReference type="EMBL" id="PAY24506.1"/>
    </source>
</evidence>
<accession>A0A2A2WTJ2</accession>
<dbReference type="Pfam" id="PF13338">
    <property type="entry name" value="AbiEi_4"/>
    <property type="match status" value="1"/>
</dbReference>